<dbReference type="EMBL" id="BMPI01000010">
    <property type="protein sequence ID" value="GGM22562.1"/>
    <property type="molecule type" value="Genomic_DNA"/>
</dbReference>
<dbReference type="RefSeq" id="WP_190249919.1">
    <property type="nucleotide sequence ID" value="NZ_BMPI01000010.1"/>
</dbReference>
<keyword evidence="2" id="KW-1185">Reference proteome</keyword>
<sequence length="59" mass="6478">MTVEPGSTDASVDERGVLLTAEGRQRARQQLADADARWTDAERRERAAAALRRLRGQAA</sequence>
<reference evidence="1" key="1">
    <citation type="journal article" date="2014" name="Int. J. Syst. Evol. Microbiol.">
        <title>Complete genome sequence of Corynebacterium casei LMG S-19264T (=DSM 44701T), isolated from a smear-ripened cheese.</title>
        <authorList>
            <consortium name="US DOE Joint Genome Institute (JGI-PGF)"/>
            <person name="Walter F."/>
            <person name="Albersmeier A."/>
            <person name="Kalinowski J."/>
            <person name="Ruckert C."/>
        </authorList>
    </citation>
    <scope>NUCLEOTIDE SEQUENCE</scope>
    <source>
        <strain evidence="1">JCM 19831</strain>
    </source>
</reference>
<protein>
    <submittedName>
        <fullName evidence="1">Uncharacterized protein</fullName>
    </submittedName>
</protein>
<dbReference type="AlphaFoldDB" id="A0A917WR29"/>
<organism evidence="1 2">
    <name type="scientific">Dactylosporangium sucinum</name>
    <dbReference type="NCBI Taxonomy" id="1424081"/>
    <lineage>
        <taxon>Bacteria</taxon>
        <taxon>Bacillati</taxon>
        <taxon>Actinomycetota</taxon>
        <taxon>Actinomycetes</taxon>
        <taxon>Micromonosporales</taxon>
        <taxon>Micromonosporaceae</taxon>
        <taxon>Dactylosporangium</taxon>
    </lineage>
</organism>
<name>A0A917WR29_9ACTN</name>
<evidence type="ECO:0000313" key="1">
    <source>
        <dbReference type="EMBL" id="GGM22562.1"/>
    </source>
</evidence>
<dbReference type="Proteomes" id="UP000642070">
    <property type="component" value="Unassembled WGS sequence"/>
</dbReference>
<gene>
    <name evidence="1" type="ORF">GCM10007977_024650</name>
</gene>
<comment type="caution">
    <text evidence="1">The sequence shown here is derived from an EMBL/GenBank/DDBJ whole genome shotgun (WGS) entry which is preliminary data.</text>
</comment>
<evidence type="ECO:0000313" key="2">
    <source>
        <dbReference type="Proteomes" id="UP000642070"/>
    </source>
</evidence>
<accession>A0A917WR29</accession>
<proteinExistence type="predicted"/>
<reference evidence="1" key="2">
    <citation type="submission" date="2020-09" db="EMBL/GenBank/DDBJ databases">
        <authorList>
            <person name="Sun Q."/>
            <person name="Ohkuma M."/>
        </authorList>
    </citation>
    <scope>NUCLEOTIDE SEQUENCE</scope>
    <source>
        <strain evidence="1">JCM 19831</strain>
    </source>
</reference>